<feature type="transmembrane region" description="Helical" evidence="1">
    <location>
        <begin position="20"/>
        <end position="42"/>
    </location>
</feature>
<dbReference type="EMBL" id="BNJJ01000017">
    <property type="protein sequence ID" value="GHO87507.1"/>
    <property type="molecule type" value="Genomic_DNA"/>
</dbReference>
<feature type="transmembrane region" description="Helical" evidence="1">
    <location>
        <begin position="48"/>
        <end position="68"/>
    </location>
</feature>
<name>A0ABQ3VMQ5_9CHLR</name>
<dbReference type="RefSeq" id="WP_201365067.1">
    <property type="nucleotide sequence ID" value="NZ_BNJJ01000017.1"/>
</dbReference>
<reference evidence="2 3" key="1">
    <citation type="journal article" date="2021" name="Int. J. Syst. Evol. Microbiol.">
        <title>Reticulibacter mediterranei gen. nov., sp. nov., within the new family Reticulibacteraceae fam. nov., and Ktedonospora formicarum gen. nov., sp. nov., Ktedonobacter robiniae sp. nov., Dictyobacter formicarum sp. nov. and Dictyobacter arantiisoli sp. nov., belonging to the class Ktedonobacteria.</title>
        <authorList>
            <person name="Yabe S."/>
            <person name="Zheng Y."/>
            <person name="Wang C.M."/>
            <person name="Sakai Y."/>
            <person name="Abe K."/>
            <person name="Yokota A."/>
            <person name="Donadio S."/>
            <person name="Cavaletti L."/>
            <person name="Monciardini P."/>
        </authorList>
    </citation>
    <scope>NUCLEOTIDE SEQUENCE [LARGE SCALE GENOMIC DNA]</scope>
    <source>
        <strain evidence="2 3">SOSP1-9</strain>
    </source>
</reference>
<evidence type="ECO:0000313" key="2">
    <source>
        <dbReference type="EMBL" id="GHO87507.1"/>
    </source>
</evidence>
<protein>
    <recommendedName>
        <fullName evidence="4">Major facilitator superfamily (MFS) profile domain-containing protein</fullName>
    </recommendedName>
</protein>
<keyword evidence="3" id="KW-1185">Reference proteome</keyword>
<organism evidence="2 3">
    <name type="scientific">Dictyobacter formicarum</name>
    <dbReference type="NCBI Taxonomy" id="2778368"/>
    <lineage>
        <taxon>Bacteria</taxon>
        <taxon>Bacillati</taxon>
        <taxon>Chloroflexota</taxon>
        <taxon>Ktedonobacteria</taxon>
        <taxon>Ktedonobacterales</taxon>
        <taxon>Dictyobacteraceae</taxon>
        <taxon>Dictyobacter</taxon>
    </lineage>
</organism>
<accession>A0ABQ3VMQ5</accession>
<dbReference type="SUPFAM" id="SSF103473">
    <property type="entry name" value="MFS general substrate transporter"/>
    <property type="match status" value="1"/>
</dbReference>
<keyword evidence="1" id="KW-1133">Transmembrane helix</keyword>
<dbReference type="InterPro" id="IPR036259">
    <property type="entry name" value="MFS_trans_sf"/>
</dbReference>
<evidence type="ECO:0008006" key="4">
    <source>
        <dbReference type="Google" id="ProtNLM"/>
    </source>
</evidence>
<keyword evidence="1" id="KW-0472">Membrane</keyword>
<gene>
    <name evidence="2" type="ORF">KSZ_55130</name>
</gene>
<dbReference type="Proteomes" id="UP000635565">
    <property type="component" value="Unassembled WGS sequence"/>
</dbReference>
<evidence type="ECO:0000313" key="3">
    <source>
        <dbReference type="Proteomes" id="UP000635565"/>
    </source>
</evidence>
<proteinExistence type="predicted"/>
<evidence type="ECO:0000256" key="1">
    <source>
        <dbReference type="SAM" id="Phobius"/>
    </source>
</evidence>
<keyword evidence="1" id="KW-0812">Transmembrane</keyword>
<comment type="caution">
    <text evidence="2">The sequence shown here is derived from an EMBL/GenBank/DDBJ whole genome shotgun (WGS) entry which is preliminary data.</text>
</comment>
<sequence>MSYRFALTPDAMRGRVNSIFRLISNGLAPLGLTLTGLSLQYYGPVVTVLLASGGQILLAALAMLSGAIRRAHLSPAMERH</sequence>